<feature type="domain" description="N-acetyltransferase" evidence="4">
    <location>
        <begin position="26"/>
        <end position="222"/>
    </location>
</feature>
<name>A0A7S0UFN3_9STRA</name>
<dbReference type="Pfam" id="PF02567">
    <property type="entry name" value="PhzC-PhzF"/>
    <property type="match status" value="1"/>
</dbReference>
<dbReference type="Gene3D" id="3.10.310.10">
    <property type="entry name" value="Diaminopimelate Epimerase, Chain A, domain 1"/>
    <property type="match status" value="2"/>
</dbReference>
<dbReference type="SUPFAM" id="SSF55729">
    <property type="entry name" value="Acyl-CoA N-acyltransferases (Nat)"/>
    <property type="match status" value="1"/>
</dbReference>
<dbReference type="AlphaFoldDB" id="A0A7S0UFN3"/>
<accession>A0A7S0UFN3</accession>
<evidence type="ECO:0000256" key="3">
    <source>
        <dbReference type="SAM" id="MobiDB-lite"/>
    </source>
</evidence>
<keyword evidence="2" id="KW-0413">Isomerase</keyword>
<protein>
    <recommendedName>
        <fullName evidence="4">N-acetyltransferase domain-containing protein</fullName>
    </recommendedName>
</protein>
<feature type="region of interest" description="Disordered" evidence="3">
    <location>
        <begin position="369"/>
        <end position="391"/>
    </location>
</feature>
<sequence>MSAERSFIDSSEFTTDSETDGFLSRIQYRKAGPTDIYKCVEMLQGAASGNHVTFSSKNELQYRQHYAAPYFRCAVYEDEEDENGEDNIIGFITGIRFEMAENDRKTLGKVLTAIHPHDPNGKNLAIRSCVIGEEYRNKGLGKAMMNDYIETMRKITKGSSSKSAPIKPIDKIVGLCRNPVLLPFYLNCGFSAKKADKLAESCSASDKQKILQSAYQLELSLTDPCDCQPSAKNEYKCYIVDSFASKPGTGNPAAVVLLQDDFNPQLNHKWMQKVAAEFNLSETAFCWPKGSNQSNGVGGSSPKATRGSHWYIRYYTPTVEIDLCGHATLASAAVLFQALPVTVLPPRTPIVFHANEDVLTMDLANDKDTMPSSRTSKVSMVFPSKPPTELSTREDKATVRNMLNNAFSMELKPLYVGLSDIGDLLIELSPEAFAEIGYGSLKFDAFLEWDGYYRGVVICCVATATKSSQKEGDPEVDFLSRFFGPKAGIDEDPVTGSAHCSLGPYFAQKLNKSTLIGQQMSSRSGIVECEVSSKVVTLTGTAITTMSGKLLM</sequence>
<dbReference type="GO" id="GO:0005737">
    <property type="term" value="C:cytoplasm"/>
    <property type="evidence" value="ECO:0007669"/>
    <property type="project" value="TreeGrafter"/>
</dbReference>
<dbReference type="SUPFAM" id="SSF54506">
    <property type="entry name" value="Diaminopimelate epimerase-like"/>
    <property type="match status" value="1"/>
</dbReference>
<proteinExistence type="inferred from homology"/>
<evidence type="ECO:0000256" key="1">
    <source>
        <dbReference type="ARBA" id="ARBA00008270"/>
    </source>
</evidence>
<dbReference type="InterPro" id="IPR000182">
    <property type="entry name" value="GNAT_dom"/>
</dbReference>
<dbReference type="CDD" id="cd04301">
    <property type="entry name" value="NAT_SF"/>
    <property type="match status" value="1"/>
</dbReference>
<dbReference type="EMBL" id="HBFL01000810">
    <property type="protein sequence ID" value="CAD8760549.1"/>
    <property type="molecule type" value="Transcribed_RNA"/>
</dbReference>
<gene>
    <name evidence="5" type="ORF">PDEL1432_LOCUS589</name>
</gene>
<dbReference type="PROSITE" id="PS51186">
    <property type="entry name" value="GNAT"/>
    <property type="match status" value="1"/>
</dbReference>
<evidence type="ECO:0000256" key="2">
    <source>
        <dbReference type="ARBA" id="ARBA00023235"/>
    </source>
</evidence>
<reference evidence="5" key="1">
    <citation type="submission" date="2021-01" db="EMBL/GenBank/DDBJ databases">
        <authorList>
            <person name="Corre E."/>
            <person name="Pelletier E."/>
            <person name="Niang G."/>
            <person name="Scheremetjew M."/>
            <person name="Finn R."/>
            <person name="Kale V."/>
            <person name="Holt S."/>
            <person name="Cochrane G."/>
            <person name="Meng A."/>
            <person name="Brown T."/>
            <person name="Cohen L."/>
        </authorList>
    </citation>
    <scope>NUCLEOTIDE SEQUENCE</scope>
    <source>
        <strain evidence="5">UNC1205</strain>
    </source>
</reference>
<dbReference type="GO" id="GO:0016747">
    <property type="term" value="F:acyltransferase activity, transferring groups other than amino-acyl groups"/>
    <property type="evidence" value="ECO:0007669"/>
    <property type="project" value="InterPro"/>
</dbReference>
<dbReference type="NCBIfam" id="TIGR00654">
    <property type="entry name" value="PhzF_family"/>
    <property type="match status" value="1"/>
</dbReference>
<dbReference type="Pfam" id="PF00583">
    <property type="entry name" value="Acetyltransf_1"/>
    <property type="match status" value="1"/>
</dbReference>
<dbReference type="PANTHER" id="PTHR13774:SF17">
    <property type="entry name" value="PHENAZINE BIOSYNTHESIS-LIKE DOMAIN-CONTAINING PROTEIN"/>
    <property type="match status" value="1"/>
</dbReference>
<dbReference type="InterPro" id="IPR016181">
    <property type="entry name" value="Acyl_CoA_acyltransferase"/>
</dbReference>
<evidence type="ECO:0000313" key="5">
    <source>
        <dbReference type="EMBL" id="CAD8760549.1"/>
    </source>
</evidence>
<comment type="similarity">
    <text evidence="1">Belongs to the PhzF family.</text>
</comment>
<dbReference type="InterPro" id="IPR003719">
    <property type="entry name" value="Phenazine_PhzF-like"/>
</dbReference>
<dbReference type="PANTHER" id="PTHR13774">
    <property type="entry name" value="PHENAZINE BIOSYNTHESIS PROTEIN"/>
    <property type="match status" value="1"/>
</dbReference>
<dbReference type="GO" id="GO:0016853">
    <property type="term" value="F:isomerase activity"/>
    <property type="evidence" value="ECO:0007669"/>
    <property type="project" value="UniProtKB-KW"/>
</dbReference>
<organism evidence="5">
    <name type="scientific">Pseudo-nitzschia delicatissima</name>
    <dbReference type="NCBI Taxonomy" id="44447"/>
    <lineage>
        <taxon>Eukaryota</taxon>
        <taxon>Sar</taxon>
        <taxon>Stramenopiles</taxon>
        <taxon>Ochrophyta</taxon>
        <taxon>Bacillariophyta</taxon>
        <taxon>Bacillariophyceae</taxon>
        <taxon>Bacillariophycidae</taxon>
        <taxon>Bacillariales</taxon>
        <taxon>Bacillariaceae</taxon>
        <taxon>Pseudo-nitzschia</taxon>
    </lineage>
</organism>
<evidence type="ECO:0000259" key="4">
    <source>
        <dbReference type="PROSITE" id="PS51186"/>
    </source>
</evidence>
<dbReference type="Gene3D" id="3.40.630.30">
    <property type="match status" value="1"/>
</dbReference>